<evidence type="ECO:0000256" key="6">
    <source>
        <dbReference type="PIRNR" id="PIRNR000139"/>
    </source>
</evidence>
<dbReference type="EC" id="1.1.99.14" evidence="6"/>
<evidence type="ECO:0000256" key="1">
    <source>
        <dbReference type="ARBA" id="ARBA00022485"/>
    </source>
</evidence>
<dbReference type="RefSeq" id="WP_092049696.1">
    <property type="nucleotide sequence ID" value="NZ_FNZF01000001.1"/>
</dbReference>
<evidence type="ECO:0000256" key="5">
    <source>
        <dbReference type="ARBA" id="ARBA00023014"/>
    </source>
</evidence>
<dbReference type="GO" id="GO:0046872">
    <property type="term" value="F:metal ion binding"/>
    <property type="evidence" value="ECO:0007669"/>
    <property type="project" value="UniProtKB-UniRule"/>
</dbReference>
<gene>
    <name evidence="8" type="ORF">SAMN04488127_0568</name>
</gene>
<comment type="catalytic activity">
    <reaction evidence="6">
        <text>(R)-lactate + A = pyruvate + AH2</text>
        <dbReference type="Rhea" id="RHEA:15089"/>
        <dbReference type="ChEBI" id="CHEBI:13193"/>
        <dbReference type="ChEBI" id="CHEBI:15361"/>
        <dbReference type="ChEBI" id="CHEBI:16004"/>
        <dbReference type="ChEBI" id="CHEBI:17499"/>
    </reaction>
</comment>
<dbReference type="EMBL" id="FNZF01000001">
    <property type="protein sequence ID" value="SEI83024.1"/>
    <property type="molecule type" value="Genomic_DNA"/>
</dbReference>
<dbReference type="PANTHER" id="PTHR32479:SF17">
    <property type="entry name" value="GLYCOLATE OXIDASE IRON-SULFUR SUBUNIT"/>
    <property type="match status" value="1"/>
</dbReference>
<evidence type="ECO:0000256" key="2">
    <source>
        <dbReference type="ARBA" id="ARBA00022723"/>
    </source>
</evidence>
<name>A0A1H6TXS4_9BACL</name>
<keyword evidence="2 6" id="KW-0479">Metal-binding</keyword>
<dbReference type="InterPro" id="IPR009051">
    <property type="entry name" value="Helical_ferredxn"/>
</dbReference>
<evidence type="ECO:0000313" key="9">
    <source>
        <dbReference type="Proteomes" id="UP000199200"/>
    </source>
</evidence>
<comment type="function">
    <text evidence="6">Component of a complex that catalyzes the oxidation of glycolate to glyoxylate.</text>
</comment>
<feature type="domain" description="4Fe-4S ferredoxin-type" evidence="7">
    <location>
        <begin position="13"/>
        <end position="45"/>
    </location>
</feature>
<dbReference type="InterPro" id="IPR017896">
    <property type="entry name" value="4Fe4S_Fe-S-bd"/>
</dbReference>
<dbReference type="Proteomes" id="UP000199200">
    <property type="component" value="Unassembled WGS sequence"/>
</dbReference>
<accession>A0A1H6TXS4</accession>
<dbReference type="PROSITE" id="PS00198">
    <property type="entry name" value="4FE4S_FER_1"/>
    <property type="match status" value="2"/>
</dbReference>
<keyword evidence="3" id="KW-0677">Repeat</keyword>
<keyword evidence="6" id="KW-0813">Transport</keyword>
<dbReference type="AlphaFoldDB" id="A0A1H6TXS4"/>
<dbReference type="PIRSF" id="PIRSF000139">
    <property type="entry name" value="Glc_ox_4Fe-4S"/>
    <property type="match status" value="1"/>
</dbReference>
<dbReference type="GO" id="GO:0051539">
    <property type="term" value="F:4 iron, 4 sulfur cluster binding"/>
    <property type="evidence" value="ECO:0007669"/>
    <property type="project" value="UniProtKB-UniRule"/>
</dbReference>
<comment type="cofactor">
    <cofactor evidence="6">
        <name>[4Fe-4S] cluster</name>
        <dbReference type="ChEBI" id="CHEBI:49883"/>
    </cofactor>
    <text evidence="6">Binds 2 [4Fe-4S] clusters.</text>
</comment>
<dbReference type="Pfam" id="PF02754">
    <property type="entry name" value="CCG"/>
    <property type="match status" value="2"/>
</dbReference>
<proteinExistence type="predicted"/>
<dbReference type="Gene3D" id="1.10.1060.10">
    <property type="entry name" value="Alpha-helical ferredoxin"/>
    <property type="match status" value="1"/>
</dbReference>
<keyword evidence="9" id="KW-1185">Reference proteome</keyword>
<protein>
    <recommendedName>
        <fullName evidence="6">Glycolate oxidase iron-sulfur subunit</fullName>
        <ecNumber evidence="6">1.1.99.14</ecNumber>
    </recommendedName>
</protein>
<dbReference type="SUPFAM" id="SSF46548">
    <property type="entry name" value="alpha-helical ferredoxin"/>
    <property type="match status" value="1"/>
</dbReference>
<dbReference type="Pfam" id="PF13183">
    <property type="entry name" value="Fer4_8"/>
    <property type="match status" value="1"/>
</dbReference>
<keyword evidence="6" id="KW-0249">Electron transport</keyword>
<organism evidence="8 9">
    <name type="scientific">Bhargavaea ginsengi</name>
    <dbReference type="NCBI Taxonomy" id="426757"/>
    <lineage>
        <taxon>Bacteria</taxon>
        <taxon>Bacillati</taxon>
        <taxon>Bacillota</taxon>
        <taxon>Bacilli</taxon>
        <taxon>Bacillales</taxon>
        <taxon>Caryophanaceae</taxon>
        <taxon>Bhargavaea</taxon>
    </lineage>
</organism>
<evidence type="ECO:0000256" key="4">
    <source>
        <dbReference type="ARBA" id="ARBA00023004"/>
    </source>
</evidence>
<comment type="catalytic activity">
    <reaction evidence="6">
        <text>glycolate + A = glyoxylate + AH2</text>
        <dbReference type="Rhea" id="RHEA:21264"/>
        <dbReference type="ChEBI" id="CHEBI:13193"/>
        <dbReference type="ChEBI" id="CHEBI:17499"/>
        <dbReference type="ChEBI" id="CHEBI:29805"/>
        <dbReference type="ChEBI" id="CHEBI:36655"/>
        <dbReference type="EC" id="1.1.99.14"/>
    </reaction>
</comment>
<dbReference type="InterPro" id="IPR004017">
    <property type="entry name" value="Cys_rich_dom"/>
</dbReference>
<dbReference type="GO" id="GO:0019154">
    <property type="term" value="F:glycolate dehydrogenase activity"/>
    <property type="evidence" value="ECO:0007669"/>
    <property type="project" value="UniProtKB-EC"/>
</dbReference>
<feature type="domain" description="4Fe-4S ferredoxin-type" evidence="7">
    <location>
        <begin position="66"/>
        <end position="99"/>
    </location>
</feature>
<sequence length="430" mass="47312">MVSALQEKMKESFVEHVSEELLTDCMRCGFCLPACPTYLMTGQDEAHSPRGRISLMKALRDGQVLWDGSIEDSLDVCLGCRACEPACPAGVQYGTLLEEARHAVLDAKQPGLKEKAVRKIVFDGLFADQKKMKRTVGLIRIYQATGIQKVARASGMMRLLPKQMSEMERVLPQIRRKVRPAKPTQTYKVAFFTGCLMDTMFQETNSRTIELLEMAGYEVDIPANQQCCGALHGHSGEVPKAKKNAEKNILAFNHQDYDFIVQNAGGCGAFLSEYGKLLDTDEARTFSGKIVDISTLLMKAGFDRQLQAISKEAQSVVTYQDSCHLRNVNGVWEAPRTLIGSASGFTYIEMPNAAGCCGSAGIYNLLQPEMSAKILAEKMKGVKQVGPSVIVTSNPGCLLQMKVGIEREGLSGQIEAVHIVDFLYESMKNN</sequence>
<dbReference type="OrthoDB" id="9770306at2"/>
<evidence type="ECO:0000313" key="8">
    <source>
        <dbReference type="EMBL" id="SEI83024.1"/>
    </source>
</evidence>
<dbReference type="InterPro" id="IPR012257">
    <property type="entry name" value="Glc_ox_4Fe-4S"/>
</dbReference>
<dbReference type="STRING" id="426757.SAMN04488127_0568"/>
<dbReference type="PANTHER" id="PTHR32479">
    <property type="entry name" value="GLYCOLATE OXIDASE IRON-SULFUR SUBUNIT"/>
    <property type="match status" value="1"/>
</dbReference>
<keyword evidence="5 6" id="KW-0411">Iron-sulfur</keyword>
<dbReference type="PROSITE" id="PS51379">
    <property type="entry name" value="4FE4S_FER_2"/>
    <property type="match status" value="2"/>
</dbReference>
<reference evidence="9" key="1">
    <citation type="submission" date="2016-10" db="EMBL/GenBank/DDBJ databases">
        <authorList>
            <person name="Varghese N."/>
            <person name="Submissions S."/>
        </authorList>
    </citation>
    <scope>NUCLEOTIDE SEQUENCE [LARGE SCALE GENOMIC DNA]</scope>
    <source>
        <strain evidence="9">CGMCC 1.6763</strain>
    </source>
</reference>
<dbReference type="InterPro" id="IPR017900">
    <property type="entry name" value="4Fe4S_Fe_S_CS"/>
</dbReference>
<evidence type="ECO:0000256" key="3">
    <source>
        <dbReference type="ARBA" id="ARBA00022737"/>
    </source>
</evidence>
<keyword evidence="4 6" id="KW-0408">Iron</keyword>
<evidence type="ECO:0000259" key="7">
    <source>
        <dbReference type="PROSITE" id="PS51379"/>
    </source>
</evidence>
<keyword evidence="1 6" id="KW-0004">4Fe-4S</keyword>